<evidence type="ECO:0000313" key="2">
    <source>
        <dbReference type="Proteomes" id="UP001056535"/>
    </source>
</evidence>
<reference evidence="1" key="1">
    <citation type="submission" date="2022-06" db="EMBL/GenBank/DDBJ databases">
        <title>Ornithinimicrobium JY.X270.</title>
        <authorList>
            <person name="Huang Y."/>
        </authorList>
    </citation>
    <scope>NUCLEOTIDE SEQUENCE</scope>
    <source>
        <strain evidence="1">JY.X270</strain>
    </source>
</reference>
<name>A0ABY4YF69_9MICO</name>
<dbReference type="Proteomes" id="UP001056535">
    <property type="component" value="Chromosome"/>
</dbReference>
<dbReference type="RefSeq" id="WP_252619479.1">
    <property type="nucleotide sequence ID" value="NZ_CP099490.1"/>
</dbReference>
<dbReference type="EMBL" id="CP099490">
    <property type="protein sequence ID" value="USQ75242.1"/>
    <property type="molecule type" value="Genomic_DNA"/>
</dbReference>
<evidence type="ECO:0000313" key="1">
    <source>
        <dbReference type="EMBL" id="USQ75242.1"/>
    </source>
</evidence>
<accession>A0ABY4YF69</accession>
<keyword evidence="2" id="KW-1185">Reference proteome</keyword>
<proteinExistence type="predicted"/>
<organism evidence="1 2">
    <name type="scientific">Ornithinimicrobium cryptoxanthini</name>
    <dbReference type="NCBI Taxonomy" id="2934161"/>
    <lineage>
        <taxon>Bacteria</taxon>
        <taxon>Bacillati</taxon>
        <taxon>Actinomycetota</taxon>
        <taxon>Actinomycetes</taxon>
        <taxon>Micrococcales</taxon>
        <taxon>Ornithinimicrobiaceae</taxon>
        <taxon>Ornithinimicrobium</taxon>
    </lineage>
</organism>
<gene>
    <name evidence="1" type="ORF">NF557_11475</name>
</gene>
<sequence length="78" mass="8716">MHYFSIGGNAGEMEVEAFLHHALPLPPLERDMLAHAVNELIDHRPIIYAPYSDDLTGAHGVDHRETTAIDEDNDAEDH</sequence>
<protein>
    <submittedName>
        <fullName evidence="1">Uncharacterized protein</fullName>
    </submittedName>
</protein>